<dbReference type="InterPro" id="IPR029052">
    <property type="entry name" value="Metallo-depent_PP-like"/>
</dbReference>
<dbReference type="InterPro" id="IPR018946">
    <property type="entry name" value="PhoD-like_MPP"/>
</dbReference>
<organism evidence="3 4">
    <name type="scientific">Actinomycetospora straminea</name>
    <dbReference type="NCBI Taxonomy" id="663607"/>
    <lineage>
        <taxon>Bacteria</taxon>
        <taxon>Bacillati</taxon>
        <taxon>Actinomycetota</taxon>
        <taxon>Actinomycetes</taxon>
        <taxon>Pseudonocardiales</taxon>
        <taxon>Pseudonocardiaceae</taxon>
        <taxon>Actinomycetospora</taxon>
    </lineage>
</organism>
<sequence length="548" mass="60962">MTSLELGPLLRHVGTTTATIWVETSEPCTVEVLGASAPTFQVCGQHYALVVVDGLEPGTVRPYEVCLDGELVWPMEGTSTPPSYLRTRRERTPEPDSTRLRFVFGSCRYPPTDDPELEASLGIDALDAFATRLMDEVTAADDPATVLPDALCLLGDQVYADEITPRTERWIRENRDPDAADGPGLEIADYGEYAHLYSESWTDRELRWLLSTVPTAMIFDDHDVRDDWNTSQTWREQMASKPWWPQRIRAGLASYWVYQHLGNLDPETRDADPLYRKVLEADGDVFEMLADFAGRADAEVGEPTGVRWSYRWDLGRTRLLMVDSRCARVLNAQERLMINDHSFAWIEENATDPDEEVDHLLLGSSIPWLMPPAVSHVQSLDEWAAARGSKLAESVRQAVDLEHWPAFRASFDRLADLVRGVASGPSAPATVCVLSGDVHHSYAAEARYPSPTRSRVYQLTCSPVRNGVPWFMEYVFALGWWRGLTNALGRVATAAGIGDLPLSWSTIGGPWFGNAVSTLEVSGRDARIRVERSGSRGGLEAVAELPLT</sequence>
<dbReference type="SUPFAM" id="SSF56300">
    <property type="entry name" value="Metallo-dependent phosphatases"/>
    <property type="match status" value="1"/>
</dbReference>
<dbReference type="Proteomes" id="UP001500457">
    <property type="component" value="Unassembled WGS sequence"/>
</dbReference>
<feature type="domain" description="PhoD-like phosphatase metallophosphatase" evidence="1">
    <location>
        <begin position="147"/>
        <end position="465"/>
    </location>
</feature>
<dbReference type="Pfam" id="PF25077">
    <property type="entry name" value="DUF7800"/>
    <property type="match status" value="1"/>
</dbReference>
<dbReference type="InterPro" id="IPR056702">
    <property type="entry name" value="DUF7800"/>
</dbReference>
<dbReference type="PANTHER" id="PTHR37031">
    <property type="entry name" value="METALLOPHOSPHATASE BINDING DOMAIN PROTEIN"/>
    <property type="match status" value="1"/>
</dbReference>
<comment type="caution">
    <text evidence="3">The sequence shown here is derived from an EMBL/GenBank/DDBJ whole genome shotgun (WGS) entry which is preliminary data.</text>
</comment>
<dbReference type="Gene3D" id="3.60.21.70">
    <property type="entry name" value="PhoD-like phosphatase"/>
    <property type="match status" value="1"/>
</dbReference>
<reference evidence="4" key="1">
    <citation type="journal article" date="2019" name="Int. J. Syst. Evol. Microbiol.">
        <title>The Global Catalogue of Microorganisms (GCM) 10K type strain sequencing project: providing services to taxonomists for standard genome sequencing and annotation.</title>
        <authorList>
            <consortium name="The Broad Institute Genomics Platform"/>
            <consortium name="The Broad Institute Genome Sequencing Center for Infectious Disease"/>
            <person name="Wu L."/>
            <person name="Ma J."/>
        </authorList>
    </citation>
    <scope>NUCLEOTIDE SEQUENCE [LARGE SCALE GENOMIC DNA]</scope>
    <source>
        <strain evidence="4">JCM 17983</strain>
    </source>
</reference>
<dbReference type="EMBL" id="BAABHQ010000007">
    <property type="protein sequence ID" value="GAA4878424.1"/>
    <property type="molecule type" value="Genomic_DNA"/>
</dbReference>
<dbReference type="InterPro" id="IPR038607">
    <property type="entry name" value="PhoD-like_sf"/>
</dbReference>
<dbReference type="PANTHER" id="PTHR37031:SF2">
    <property type="entry name" value="PHOD-LIKE PHOSPHATASE METALLOPHOSPHATASE DOMAIN-CONTAINING PROTEIN"/>
    <property type="match status" value="1"/>
</dbReference>
<evidence type="ECO:0000259" key="2">
    <source>
        <dbReference type="Pfam" id="PF25077"/>
    </source>
</evidence>
<dbReference type="CDD" id="cd07389">
    <property type="entry name" value="MPP_PhoD"/>
    <property type="match status" value="1"/>
</dbReference>
<dbReference type="RefSeq" id="WP_274231978.1">
    <property type="nucleotide sequence ID" value="NZ_BAABHQ010000007.1"/>
</dbReference>
<dbReference type="Pfam" id="PF09423">
    <property type="entry name" value="PhoD"/>
    <property type="match status" value="1"/>
</dbReference>
<proteinExistence type="predicted"/>
<feature type="domain" description="DUF7800" evidence="2">
    <location>
        <begin position="1"/>
        <end position="83"/>
    </location>
</feature>
<gene>
    <name evidence="3" type="ORF">GCM10023203_31200</name>
</gene>
<evidence type="ECO:0000313" key="4">
    <source>
        <dbReference type="Proteomes" id="UP001500457"/>
    </source>
</evidence>
<accession>A0ABP9EHH6</accession>
<evidence type="ECO:0000259" key="1">
    <source>
        <dbReference type="Pfam" id="PF09423"/>
    </source>
</evidence>
<name>A0ABP9EHH6_9PSEU</name>
<keyword evidence="4" id="KW-1185">Reference proteome</keyword>
<protein>
    <submittedName>
        <fullName evidence="3">Alkaline phosphatase D family protein</fullName>
    </submittedName>
</protein>
<evidence type="ECO:0000313" key="3">
    <source>
        <dbReference type="EMBL" id="GAA4878424.1"/>
    </source>
</evidence>